<organism evidence="10 11">
    <name type="scientific">Gadus morhua</name>
    <name type="common">Atlantic cod</name>
    <dbReference type="NCBI Taxonomy" id="8049"/>
    <lineage>
        <taxon>Eukaryota</taxon>
        <taxon>Metazoa</taxon>
        <taxon>Chordata</taxon>
        <taxon>Craniata</taxon>
        <taxon>Vertebrata</taxon>
        <taxon>Euteleostomi</taxon>
        <taxon>Actinopterygii</taxon>
        <taxon>Neopterygii</taxon>
        <taxon>Teleostei</taxon>
        <taxon>Neoteleostei</taxon>
        <taxon>Acanthomorphata</taxon>
        <taxon>Zeiogadaria</taxon>
        <taxon>Gadariae</taxon>
        <taxon>Gadiformes</taxon>
        <taxon>Gadoidei</taxon>
        <taxon>Gadidae</taxon>
        <taxon>Gadus</taxon>
    </lineage>
</organism>
<dbReference type="CDD" id="cd13733">
    <property type="entry name" value="SPRY_PRY_C-I_1"/>
    <property type="match status" value="1"/>
</dbReference>
<dbReference type="GeneTree" id="ENSGT00940000165127"/>
<dbReference type="SUPFAM" id="SSF49899">
    <property type="entry name" value="Concanavalin A-like lectins/glucanases"/>
    <property type="match status" value="1"/>
</dbReference>
<dbReference type="Pfam" id="PF13445">
    <property type="entry name" value="zf-RING_UBOX"/>
    <property type="match status" value="1"/>
</dbReference>
<dbReference type="Proteomes" id="UP000694546">
    <property type="component" value="Chromosome 17"/>
</dbReference>
<feature type="domain" description="B box-type" evidence="8">
    <location>
        <begin position="204"/>
        <end position="246"/>
    </location>
</feature>
<dbReference type="Pfam" id="PF00643">
    <property type="entry name" value="zf-B_box"/>
    <property type="match status" value="1"/>
</dbReference>
<dbReference type="PROSITE" id="PS50089">
    <property type="entry name" value="ZF_RING_2"/>
    <property type="match status" value="1"/>
</dbReference>
<dbReference type="SMART" id="SM00589">
    <property type="entry name" value="PRY"/>
    <property type="match status" value="1"/>
</dbReference>
<dbReference type="InterPro" id="IPR013083">
    <property type="entry name" value="Znf_RING/FYVE/PHD"/>
</dbReference>
<accession>A0A8C4Z9N6</accession>
<dbReference type="InterPro" id="IPR013320">
    <property type="entry name" value="ConA-like_dom_sf"/>
</dbReference>
<dbReference type="SUPFAM" id="SSF57850">
    <property type="entry name" value="RING/U-box"/>
    <property type="match status" value="1"/>
</dbReference>
<feature type="domain" description="B30.2/SPRY" evidence="9">
    <location>
        <begin position="421"/>
        <end position="617"/>
    </location>
</feature>
<evidence type="ECO:0000256" key="4">
    <source>
        <dbReference type="PROSITE-ProRule" id="PRU00024"/>
    </source>
</evidence>
<dbReference type="OrthoDB" id="6270329at2759"/>
<dbReference type="SMART" id="SM00449">
    <property type="entry name" value="SPRY"/>
    <property type="match status" value="1"/>
</dbReference>
<dbReference type="InterPro" id="IPR017907">
    <property type="entry name" value="Znf_RING_CS"/>
</dbReference>
<dbReference type="Gene3D" id="2.60.120.920">
    <property type="match status" value="1"/>
</dbReference>
<feature type="region of interest" description="Disordered" evidence="6">
    <location>
        <begin position="169"/>
        <end position="192"/>
    </location>
</feature>
<dbReference type="InterPro" id="IPR003877">
    <property type="entry name" value="SPRY_dom"/>
</dbReference>
<keyword evidence="11" id="KW-1185">Reference proteome</keyword>
<evidence type="ECO:0000256" key="1">
    <source>
        <dbReference type="ARBA" id="ARBA00022723"/>
    </source>
</evidence>
<dbReference type="SMART" id="SM00184">
    <property type="entry name" value="RING"/>
    <property type="match status" value="1"/>
</dbReference>
<evidence type="ECO:0000313" key="11">
    <source>
        <dbReference type="Proteomes" id="UP000694546"/>
    </source>
</evidence>
<dbReference type="InterPro" id="IPR006574">
    <property type="entry name" value="PRY"/>
</dbReference>
<dbReference type="InterPro" id="IPR050143">
    <property type="entry name" value="TRIM/RBCC"/>
</dbReference>
<dbReference type="InterPro" id="IPR027370">
    <property type="entry name" value="Znf-RING_euk"/>
</dbReference>
<dbReference type="Gene3D" id="3.30.160.60">
    <property type="entry name" value="Classic Zinc Finger"/>
    <property type="match status" value="1"/>
</dbReference>
<reference evidence="10" key="1">
    <citation type="submission" date="2025-08" db="UniProtKB">
        <authorList>
            <consortium name="Ensembl"/>
        </authorList>
    </citation>
    <scope>IDENTIFICATION</scope>
</reference>
<evidence type="ECO:0000256" key="2">
    <source>
        <dbReference type="ARBA" id="ARBA00022771"/>
    </source>
</evidence>
<reference evidence="10" key="2">
    <citation type="submission" date="2025-09" db="UniProtKB">
        <authorList>
            <consortium name="Ensembl"/>
        </authorList>
    </citation>
    <scope>IDENTIFICATION</scope>
</reference>
<evidence type="ECO:0000256" key="6">
    <source>
        <dbReference type="SAM" id="MobiDB-lite"/>
    </source>
</evidence>
<dbReference type="Pfam" id="PF13765">
    <property type="entry name" value="PRY"/>
    <property type="match status" value="1"/>
</dbReference>
<evidence type="ECO:0000256" key="5">
    <source>
        <dbReference type="SAM" id="Coils"/>
    </source>
</evidence>
<keyword evidence="1" id="KW-0479">Metal-binding</keyword>
<evidence type="ECO:0000259" key="7">
    <source>
        <dbReference type="PROSITE" id="PS50089"/>
    </source>
</evidence>
<feature type="compositionally biased region" description="Polar residues" evidence="6">
    <location>
        <begin position="171"/>
        <end position="180"/>
    </location>
</feature>
<evidence type="ECO:0000259" key="8">
    <source>
        <dbReference type="PROSITE" id="PS50119"/>
    </source>
</evidence>
<feature type="domain" description="RING-type" evidence="7">
    <location>
        <begin position="15"/>
        <end position="55"/>
    </location>
</feature>
<keyword evidence="5" id="KW-0175">Coiled coil</keyword>
<dbReference type="PROSITE" id="PS50188">
    <property type="entry name" value="B302_SPRY"/>
    <property type="match status" value="1"/>
</dbReference>
<feature type="coiled-coil region" evidence="5">
    <location>
        <begin position="307"/>
        <end position="353"/>
    </location>
</feature>
<evidence type="ECO:0000256" key="3">
    <source>
        <dbReference type="ARBA" id="ARBA00022833"/>
    </source>
</evidence>
<keyword evidence="2 4" id="KW-0863">Zinc-finger</keyword>
<dbReference type="InterPro" id="IPR001870">
    <property type="entry name" value="B30.2/SPRY"/>
</dbReference>
<dbReference type="Pfam" id="PF00622">
    <property type="entry name" value="SPRY"/>
    <property type="match status" value="1"/>
</dbReference>
<dbReference type="PRINTS" id="PR01407">
    <property type="entry name" value="BUTYPHLNCDUF"/>
</dbReference>
<dbReference type="InterPro" id="IPR001841">
    <property type="entry name" value="Znf_RING"/>
</dbReference>
<dbReference type="PROSITE" id="PS00518">
    <property type="entry name" value="ZF_RING_1"/>
    <property type="match status" value="1"/>
</dbReference>
<name>A0A8C4Z9N6_GADMO</name>
<dbReference type="GO" id="GO:0008270">
    <property type="term" value="F:zinc ion binding"/>
    <property type="evidence" value="ECO:0007669"/>
    <property type="project" value="UniProtKB-KW"/>
</dbReference>
<dbReference type="OMA" id="DQVCICP"/>
<dbReference type="Ensembl" id="ENSGMOT00000009517.2">
    <property type="protein sequence ID" value="ENSGMOP00000009265.2"/>
    <property type="gene ID" value="ENSGMOG00000008661.2"/>
</dbReference>
<sequence length="623" mass="68963">MASLGSLLSDEQFLCSICLDIFTNPSSTPCGHTFCMGCINRYWDGAKVYECPLCKKAFQRRPELQVNRTLREITEQFKSMSVLGSGGAGYGGTTVMRGGRGGWVVGDEDGEEEGGAGGGEGLICDDRRRRPRALGKFDSDPQDIGTPILVSMSSLNSPLATSMPTEIPLPTMSNSHTSSRLAPPAPSRGSGRRRFTLSLVGDTQRLPICQTHGRGLTVYCKSDGRVVCPECHTPGAEHHGHDTVSLETEWMDTKARMDMLQQQLQAMITHRIRKMEQIKTSVTELQMAMERETAGSLSMFSALASALEQAQAEVMEAMEVQRRATEHHAENMLRQLELEVSALKSREQDLSQLSQSDDHVHCIQSFPALSCPPPTRDWFAVSLNSDHGTGAIYKRLAALLGKFQEQLNHFADTGIHRSVVEPGTVRSQPKVKRVQEYAVDVTLDSSTAHARLVLSDNLKKVKCGDRLQPLPDGPARFDRVVCVLGRETFSSGRHYWEVEVAGKSDWDLGVASDSCNRKGKIEVNPSNGYWFLSLRDKKKCTFRNEPCTDVQLTHTPDKIGIFLDYEKGQVSFYNVSAKIHIYTFTDNFKENLHPFFSPCTNRSGKNNGPLVITALPACSHTKM</sequence>
<dbReference type="PROSITE" id="PS50119">
    <property type="entry name" value="ZF_BBOX"/>
    <property type="match status" value="1"/>
</dbReference>
<dbReference type="InterPro" id="IPR003879">
    <property type="entry name" value="Butyrophylin_SPRY"/>
</dbReference>
<dbReference type="Pfam" id="PF25600">
    <property type="entry name" value="TRIM_CC"/>
    <property type="match status" value="1"/>
</dbReference>
<dbReference type="GeneID" id="115529168"/>
<dbReference type="AlphaFoldDB" id="A0A8C4Z9N6"/>
<gene>
    <name evidence="10" type="primary">LOC115529168</name>
</gene>
<dbReference type="InterPro" id="IPR000315">
    <property type="entry name" value="Znf_B-box"/>
</dbReference>
<dbReference type="RefSeq" id="XP_030193575.1">
    <property type="nucleotide sequence ID" value="XM_030337715.1"/>
</dbReference>
<proteinExistence type="predicted"/>
<dbReference type="InterPro" id="IPR043136">
    <property type="entry name" value="B30.2/SPRY_sf"/>
</dbReference>
<dbReference type="InterPro" id="IPR058030">
    <property type="entry name" value="TRIM8/14/16/25/29/45/65_CC"/>
</dbReference>
<dbReference type="SUPFAM" id="SSF57845">
    <property type="entry name" value="B-box zinc-binding domain"/>
    <property type="match status" value="1"/>
</dbReference>
<evidence type="ECO:0000313" key="10">
    <source>
        <dbReference type="Ensembl" id="ENSGMOP00000009265.2"/>
    </source>
</evidence>
<dbReference type="PANTHER" id="PTHR24103">
    <property type="entry name" value="E3 UBIQUITIN-PROTEIN LIGASE TRIM"/>
    <property type="match status" value="1"/>
</dbReference>
<dbReference type="Gene3D" id="3.30.40.10">
    <property type="entry name" value="Zinc/RING finger domain, C3HC4 (zinc finger)"/>
    <property type="match status" value="1"/>
</dbReference>
<keyword evidence="3" id="KW-0862">Zinc</keyword>
<evidence type="ECO:0000259" key="9">
    <source>
        <dbReference type="PROSITE" id="PS50188"/>
    </source>
</evidence>
<protein>
    <submittedName>
        <fullName evidence="10">E3 ubiquitin-protein ligase TRIM39-like</fullName>
    </submittedName>
</protein>
<dbReference type="CDD" id="cd19769">
    <property type="entry name" value="Bbox2_TRIM16-like"/>
    <property type="match status" value="1"/>
</dbReference>